<proteinExistence type="predicted"/>
<dbReference type="GO" id="GO:0030254">
    <property type="term" value="P:protein secretion by the type III secretion system"/>
    <property type="evidence" value="ECO:0007669"/>
    <property type="project" value="InterPro"/>
</dbReference>
<evidence type="ECO:0000313" key="5">
    <source>
        <dbReference type="Proteomes" id="UP000192536"/>
    </source>
</evidence>
<dbReference type="InterPro" id="IPR010812">
    <property type="entry name" value="HrpJ-like"/>
</dbReference>
<dbReference type="InterPro" id="IPR015144">
    <property type="entry name" value="T3SS_TyeA"/>
</dbReference>
<feature type="domain" description="Hypersensitivity response secretion-like HrpJ" evidence="2">
    <location>
        <begin position="118"/>
        <end position="232"/>
    </location>
</feature>
<dbReference type="NCBIfam" id="TIGR02511">
    <property type="entry name" value="type_III_tyeA"/>
    <property type="match status" value="1"/>
</dbReference>
<accession>A0A1X0WI99</accession>
<dbReference type="Proteomes" id="UP000192536">
    <property type="component" value="Unassembled WGS sequence"/>
</dbReference>
<dbReference type="InterPro" id="IPR013401">
    <property type="entry name" value="T3SS_LcrE"/>
</dbReference>
<feature type="region of interest" description="Disordered" evidence="1">
    <location>
        <begin position="80"/>
        <end position="107"/>
    </location>
</feature>
<dbReference type="SUPFAM" id="SSF140591">
    <property type="entry name" value="Type III secretion system domain"/>
    <property type="match status" value="2"/>
</dbReference>
<dbReference type="Gene3D" id="1.20.1280.80">
    <property type="match status" value="1"/>
</dbReference>
<dbReference type="STRING" id="1646377.BS640_06275"/>
<dbReference type="InterPro" id="IPR038347">
    <property type="entry name" value="TyeA_sf"/>
</dbReference>
<dbReference type="InterPro" id="IPR013351">
    <property type="entry name" value="T3SS_TyeA-rel"/>
</dbReference>
<reference evidence="4 5" key="1">
    <citation type="journal article" date="2017" name="Int. J. Syst. Evol. Microbiol.">
        <title>Rouxiella badensis sp. nov. and Rouxiella silvae sp. nov. isolated from peat bog soil in Germany and emendation of the genus description.</title>
        <authorList>
            <person name="Le Fleche-Mateos A."/>
            <person name="Kugler J.H."/>
            <person name="Hansen S.H."/>
            <person name="Syldatk C."/>
            <person name="Hausmann R."/>
            <person name="Lomprez F."/>
            <person name="Vandenbogaert M."/>
            <person name="Manuguerra J.C."/>
            <person name="Grimont P.A."/>
        </authorList>
    </citation>
    <scope>NUCLEOTIDE SEQUENCE [LARGE SCALE GENOMIC DNA]</scope>
    <source>
        <strain evidence="4 5">DSM 100043</strain>
    </source>
</reference>
<dbReference type="GO" id="GO:0050709">
    <property type="term" value="P:negative regulation of protein secretion"/>
    <property type="evidence" value="ECO:0007669"/>
    <property type="project" value="InterPro"/>
</dbReference>
<comment type="caution">
    <text evidence="4">The sequence shown here is derived from an EMBL/GenBank/DDBJ whole genome shotgun (WGS) entry which is preliminary data.</text>
</comment>
<feature type="compositionally biased region" description="Gly residues" evidence="1">
    <location>
        <begin position="86"/>
        <end position="98"/>
    </location>
</feature>
<dbReference type="NCBIfam" id="TIGR02568">
    <property type="entry name" value="LcrE"/>
    <property type="match status" value="1"/>
</dbReference>
<evidence type="ECO:0000313" key="4">
    <source>
        <dbReference type="EMBL" id="ORJ26443.1"/>
    </source>
</evidence>
<dbReference type="Pfam" id="PF09059">
    <property type="entry name" value="TyeA"/>
    <property type="match status" value="1"/>
</dbReference>
<evidence type="ECO:0000259" key="3">
    <source>
        <dbReference type="Pfam" id="PF09059"/>
    </source>
</evidence>
<gene>
    <name evidence="4" type="ORF">BS640_06275</name>
</gene>
<evidence type="ECO:0000259" key="2">
    <source>
        <dbReference type="Pfam" id="PF07201"/>
    </source>
</evidence>
<name>A0A1X0WI99_9GAMM</name>
<dbReference type="GO" id="GO:0009986">
    <property type="term" value="C:cell surface"/>
    <property type="evidence" value="ECO:0007669"/>
    <property type="project" value="InterPro"/>
</dbReference>
<evidence type="ECO:0000256" key="1">
    <source>
        <dbReference type="SAM" id="MobiDB-lite"/>
    </source>
</evidence>
<sequence length="376" mass="42731">MQIKVEHSTVRAQVHAPQNIAAHTINHSPLRTANIKATQVTPANSAMEMAKNQLEPEFMEMEGAFPTDEAMYETQENIGFTIGSSPGRGRGQSGGTGGTDRSRPRSMVQKLVKAGTASEDEIKELRSRIGGIEEAEEVDDLLNSMKRNEMDAGEMALMLGSMLNEENISPSRRKKLQQALNKVMDDEDWLLQLFGSLEFGSLHRSALGELRRLYQKAASRQSGLNYWFSQFRQLKDRKRKMKTLIRALAFELSAENDVSDIRLAAVVTDLKRILQFMTIEDHSQKMAKDLKIPEVTGDRITEELLEIVQQSWVYSDWLYQRASSILPEGHSQHGYARRMVELVKMLPEACFEDVEQRETVMQAFSEYQERLADEDE</sequence>
<protein>
    <submittedName>
        <fullName evidence="4">SepL/TyeA/HrpJ family type III secretion system gatekeeper</fullName>
    </submittedName>
</protein>
<dbReference type="GO" id="GO:0019867">
    <property type="term" value="C:outer membrane"/>
    <property type="evidence" value="ECO:0007669"/>
    <property type="project" value="InterPro"/>
</dbReference>
<dbReference type="EMBL" id="MRWE01000007">
    <property type="protein sequence ID" value="ORJ26443.1"/>
    <property type="molecule type" value="Genomic_DNA"/>
</dbReference>
<feature type="domain" description="Type III secretion system effector delivery regulator TyeA" evidence="3">
    <location>
        <begin position="300"/>
        <end position="367"/>
    </location>
</feature>
<dbReference type="GeneID" id="93565576"/>
<dbReference type="AlphaFoldDB" id="A0A1X0WI99"/>
<dbReference type="Pfam" id="PF07201">
    <property type="entry name" value="HrpJ"/>
    <property type="match status" value="1"/>
</dbReference>
<keyword evidence="5" id="KW-1185">Reference proteome</keyword>
<organism evidence="4 5">
    <name type="scientific">Rouxiella badensis</name>
    <dbReference type="NCBI Taxonomy" id="1646377"/>
    <lineage>
        <taxon>Bacteria</taxon>
        <taxon>Pseudomonadati</taxon>
        <taxon>Pseudomonadota</taxon>
        <taxon>Gammaproteobacteria</taxon>
        <taxon>Enterobacterales</taxon>
        <taxon>Yersiniaceae</taxon>
        <taxon>Rouxiella</taxon>
    </lineage>
</organism>
<dbReference type="RefSeq" id="WP_017490929.1">
    <property type="nucleotide sequence ID" value="NZ_CAUQAZ010000010.1"/>
</dbReference>